<evidence type="ECO:0000256" key="1">
    <source>
        <dbReference type="ARBA" id="ARBA00004651"/>
    </source>
</evidence>
<evidence type="ECO:0008006" key="8">
    <source>
        <dbReference type="Google" id="ProtNLM"/>
    </source>
</evidence>
<evidence type="ECO:0000256" key="3">
    <source>
        <dbReference type="ARBA" id="ARBA00022692"/>
    </source>
</evidence>
<dbReference type="GO" id="GO:0005886">
    <property type="term" value="C:plasma membrane"/>
    <property type="evidence" value="ECO:0007669"/>
    <property type="project" value="UniProtKB-SubCell"/>
</dbReference>
<dbReference type="EMBL" id="UOED01000131">
    <property type="protein sequence ID" value="VAV98818.1"/>
    <property type="molecule type" value="Genomic_DNA"/>
</dbReference>
<feature type="transmembrane region" description="Helical" evidence="6">
    <location>
        <begin position="171"/>
        <end position="187"/>
    </location>
</feature>
<dbReference type="Pfam" id="PF01943">
    <property type="entry name" value="Polysacc_synt"/>
    <property type="match status" value="1"/>
</dbReference>
<dbReference type="PANTHER" id="PTHR30250:SF11">
    <property type="entry name" value="O-ANTIGEN TRANSPORTER-RELATED"/>
    <property type="match status" value="1"/>
</dbReference>
<comment type="subcellular location">
    <subcellularLocation>
        <location evidence="1">Cell membrane</location>
        <topology evidence="1">Multi-pass membrane protein</topology>
    </subcellularLocation>
</comment>
<feature type="transmembrane region" description="Helical" evidence="6">
    <location>
        <begin position="92"/>
        <end position="117"/>
    </location>
</feature>
<dbReference type="PANTHER" id="PTHR30250">
    <property type="entry name" value="PST FAMILY PREDICTED COLANIC ACID TRANSPORTER"/>
    <property type="match status" value="1"/>
</dbReference>
<keyword evidence="5 6" id="KW-0472">Membrane</keyword>
<organism evidence="7">
    <name type="scientific">hydrothermal vent metagenome</name>
    <dbReference type="NCBI Taxonomy" id="652676"/>
    <lineage>
        <taxon>unclassified sequences</taxon>
        <taxon>metagenomes</taxon>
        <taxon>ecological metagenomes</taxon>
    </lineage>
</organism>
<protein>
    <recommendedName>
        <fullName evidence="8">Polysaccharide biosynthesis protein C-terminal domain-containing protein</fullName>
    </recommendedName>
</protein>
<name>A0A3B0SDR5_9ZZZZ</name>
<feature type="transmembrane region" description="Helical" evidence="6">
    <location>
        <begin position="313"/>
        <end position="334"/>
    </location>
</feature>
<proteinExistence type="predicted"/>
<evidence type="ECO:0000256" key="5">
    <source>
        <dbReference type="ARBA" id="ARBA00023136"/>
    </source>
</evidence>
<dbReference type="InterPro" id="IPR050833">
    <property type="entry name" value="Poly_Biosynth_Transport"/>
</dbReference>
<accession>A0A3B0SDR5</accession>
<feature type="transmembrane region" description="Helical" evidence="6">
    <location>
        <begin position="346"/>
        <end position="371"/>
    </location>
</feature>
<keyword evidence="2" id="KW-1003">Cell membrane</keyword>
<feature type="transmembrane region" description="Helical" evidence="6">
    <location>
        <begin position="21"/>
        <end position="45"/>
    </location>
</feature>
<sequence length="502" mass="56155">MPDDMLDTTARNNRQDLLKGAAANLFGFVIRLGARLPFLFVVALLYGKEIFGQYLFAVTLVETLTAIILFGFKRSLFHFIHDDLHKNDRTGVYNTIIAALIISTVIGGAIIIPVYMMEDFLFGLFPGDMARGIFILLPASLLYAYAEIFLTATRAARKMRYEVTTKSLVEPYTLLLFSAGLFFLGQVETGLFIAYWVMNISVFLYSLYGFSRIYEKDIRHIRGLTRQRIKEMVTFSAPTAAYDLIGVLILRIDIYLLAAIVTPGALGIYGIALQIMTIVKKVRQSFDPILEPVISQTVKHAPLKNVAKELARVSYWIFSIQALIVTLLFFYGGALLGLFKVSGDEAYLTLLLLTSAIMVQGSFGLSELIFLYKKPGINPILSIVILILHGSLCYFLSVTYGIAGAAASLLVSYSVMEITRLILAGYFFNIFPLDRMMFKPVIMSAFLLTFLFLLSTIMDLQSVPGVFLGLIGGVLVYFLAFLIIAQKEERFILLKKLRLKKS</sequence>
<dbReference type="AlphaFoldDB" id="A0A3B0SDR5"/>
<feature type="transmembrane region" description="Helical" evidence="6">
    <location>
        <begin position="51"/>
        <end position="72"/>
    </location>
</feature>
<reference evidence="7" key="1">
    <citation type="submission" date="2018-06" db="EMBL/GenBank/DDBJ databases">
        <authorList>
            <person name="Zhirakovskaya E."/>
        </authorList>
    </citation>
    <scope>NUCLEOTIDE SEQUENCE</scope>
</reference>
<evidence type="ECO:0000313" key="7">
    <source>
        <dbReference type="EMBL" id="VAV98818.1"/>
    </source>
</evidence>
<evidence type="ECO:0000256" key="2">
    <source>
        <dbReference type="ARBA" id="ARBA00022475"/>
    </source>
</evidence>
<keyword evidence="4 6" id="KW-1133">Transmembrane helix</keyword>
<feature type="transmembrane region" description="Helical" evidence="6">
    <location>
        <begin position="409"/>
        <end position="428"/>
    </location>
</feature>
<keyword evidence="3 6" id="KW-0812">Transmembrane</keyword>
<feature type="transmembrane region" description="Helical" evidence="6">
    <location>
        <begin position="129"/>
        <end position="150"/>
    </location>
</feature>
<feature type="transmembrane region" description="Helical" evidence="6">
    <location>
        <begin position="232"/>
        <end position="250"/>
    </location>
</feature>
<feature type="transmembrane region" description="Helical" evidence="6">
    <location>
        <begin position="383"/>
        <end position="403"/>
    </location>
</feature>
<feature type="transmembrane region" description="Helical" evidence="6">
    <location>
        <begin position="256"/>
        <end position="279"/>
    </location>
</feature>
<feature type="transmembrane region" description="Helical" evidence="6">
    <location>
        <begin position="193"/>
        <end position="211"/>
    </location>
</feature>
<dbReference type="InterPro" id="IPR002797">
    <property type="entry name" value="Polysacc_synth"/>
</dbReference>
<feature type="transmembrane region" description="Helical" evidence="6">
    <location>
        <begin position="464"/>
        <end position="485"/>
    </location>
</feature>
<evidence type="ECO:0000256" key="4">
    <source>
        <dbReference type="ARBA" id="ARBA00022989"/>
    </source>
</evidence>
<evidence type="ECO:0000256" key="6">
    <source>
        <dbReference type="SAM" id="Phobius"/>
    </source>
</evidence>
<feature type="transmembrane region" description="Helical" evidence="6">
    <location>
        <begin position="440"/>
        <end position="458"/>
    </location>
</feature>
<gene>
    <name evidence="7" type="ORF">MNBD_ALPHA02-2239</name>
</gene>